<dbReference type="GO" id="GO:0016853">
    <property type="term" value="F:isomerase activity"/>
    <property type="evidence" value="ECO:0007669"/>
    <property type="project" value="UniProtKB-KW"/>
</dbReference>
<comment type="similarity">
    <text evidence="1 2">Belongs to the enoyl-CoA hydratase/isomerase family.</text>
</comment>
<dbReference type="InterPro" id="IPR029045">
    <property type="entry name" value="ClpP/crotonase-like_dom_sf"/>
</dbReference>
<reference evidence="4 5" key="1">
    <citation type="journal article" date="2013" name="ISME J.">
        <title>Metabolic model for the filamentous 'Candidatus Microthrix parvicella' based on genomic and metagenomic analyses.</title>
        <authorList>
            <person name="Jon McIlroy S."/>
            <person name="Kristiansen R."/>
            <person name="Albertsen M."/>
            <person name="Michael Karst S."/>
            <person name="Rossetti S."/>
            <person name="Lund Nielsen J."/>
            <person name="Tandoi V."/>
            <person name="James Seviour R."/>
            <person name="Nielsen P.H."/>
        </authorList>
    </citation>
    <scope>NUCLEOTIDE SEQUENCE [LARGE SCALE GENOMIC DNA]</scope>
    <source>
        <strain evidence="4 5">RN1</strain>
    </source>
</reference>
<keyword evidence="5" id="KW-1185">Reference proteome</keyword>
<feature type="compositionally biased region" description="Polar residues" evidence="3">
    <location>
        <begin position="1"/>
        <end position="23"/>
    </location>
</feature>
<accession>R4YZ87</accession>
<dbReference type="InterPro" id="IPR001753">
    <property type="entry name" value="Enoyl-CoA_hydra/iso"/>
</dbReference>
<dbReference type="CDD" id="cd06558">
    <property type="entry name" value="crotonase-like"/>
    <property type="match status" value="1"/>
</dbReference>
<keyword evidence="4" id="KW-0456">Lyase</keyword>
<dbReference type="Pfam" id="PF00378">
    <property type="entry name" value="ECH_1"/>
    <property type="match status" value="1"/>
</dbReference>
<organism evidence="4 5">
    <name type="scientific">Candidatus Neomicrothrix parvicella RN1</name>
    <dbReference type="NCBI Taxonomy" id="1229780"/>
    <lineage>
        <taxon>Bacteria</taxon>
        <taxon>Bacillati</taxon>
        <taxon>Actinomycetota</taxon>
        <taxon>Acidimicrobiia</taxon>
        <taxon>Acidimicrobiales</taxon>
        <taxon>Microthrixaceae</taxon>
        <taxon>Candidatus Neomicrothrix</taxon>
    </lineage>
</organism>
<gene>
    <name evidence="4" type="ORF">BN381_310045</name>
</gene>
<dbReference type="PROSITE" id="PS00166">
    <property type="entry name" value="ENOYL_COA_HYDRATASE"/>
    <property type="match status" value="1"/>
</dbReference>
<dbReference type="InterPro" id="IPR018376">
    <property type="entry name" value="Enoyl-CoA_hyd/isom_CS"/>
</dbReference>
<dbReference type="PANTHER" id="PTHR42964">
    <property type="entry name" value="ENOYL-COA HYDRATASE"/>
    <property type="match status" value="1"/>
</dbReference>
<evidence type="ECO:0000256" key="1">
    <source>
        <dbReference type="ARBA" id="ARBA00005254"/>
    </source>
</evidence>
<dbReference type="SUPFAM" id="SSF52096">
    <property type="entry name" value="ClpP/crotonase"/>
    <property type="match status" value="1"/>
</dbReference>
<dbReference type="Proteomes" id="UP000018291">
    <property type="component" value="Unassembled WGS sequence"/>
</dbReference>
<evidence type="ECO:0000256" key="2">
    <source>
        <dbReference type="RuleBase" id="RU003707"/>
    </source>
</evidence>
<dbReference type="Gene3D" id="3.90.226.10">
    <property type="entry name" value="2-enoyl-CoA Hydratase, Chain A, domain 1"/>
    <property type="match status" value="1"/>
</dbReference>
<feature type="region of interest" description="Disordered" evidence="3">
    <location>
        <begin position="1"/>
        <end position="39"/>
    </location>
</feature>
<dbReference type="STRING" id="1229780.BN381_310045"/>
<protein>
    <submittedName>
        <fullName evidence="4">Putative Enoyl-CoA hydratase/isomerase</fullName>
        <ecNumber evidence="4">4.2.1.-</ecNumber>
    </submittedName>
</protein>
<evidence type="ECO:0000313" key="5">
    <source>
        <dbReference type="Proteomes" id="UP000018291"/>
    </source>
</evidence>
<dbReference type="EC" id="4.2.1.-" evidence="4"/>
<dbReference type="AlphaFoldDB" id="R4YZ87"/>
<comment type="caution">
    <text evidence="4">The sequence shown here is derived from an EMBL/GenBank/DDBJ whole genome shotgun (WGS) entry which is preliminary data.</text>
</comment>
<evidence type="ECO:0000256" key="3">
    <source>
        <dbReference type="SAM" id="MobiDB-lite"/>
    </source>
</evidence>
<dbReference type="PANTHER" id="PTHR42964:SF1">
    <property type="entry name" value="POLYKETIDE BIOSYNTHESIS ENOYL-COA HYDRATASE PKSH-RELATED"/>
    <property type="match status" value="1"/>
</dbReference>
<dbReference type="GO" id="GO:0016829">
    <property type="term" value="F:lyase activity"/>
    <property type="evidence" value="ECO:0007669"/>
    <property type="project" value="UniProtKB-KW"/>
</dbReference>
<dbReference type="EMBL" id="CANL01000025">
    <property type="protein sequence ID" value="CCM63949.1"/>
    <property type="molecule type" value="Genomic_DNA"/>
</dbReference>
<keyword evidence="4" id="KW-0413">Isomerase</keyword>
<sequence length="302" mass="31241">MATVTESPHSSSTVPASPPQAATSGGRPPDGDVPAAPIRALPGEGVDGLAVALSGRVLRVTLNRPDQRNSLTWAMIDGLRRIFVEVRGDDRVGAVVLTGAGDRAFSAGADLSGMTGGSALAMHEARGQLPALFEAMWAAGTPTVASVRGYCLAGGMGLALACDLVVAADDAVFGTPEINVGLWPYVITVPLLRSMPPKRALELMMTGRRIDAAEADRFGFLARTVPVEELEATTDELAAGLSRAPSGVMALGRDSFYRAVDATAADALSHLQAMLSLGSSLDDAAEGTTAFLEKRQPNWSGS</sequence>
<proteinExistence type="inferred from homology"/>
<dbReference type="eggNOG" id="COG1024">
    <property type="taxonomic scope" value="Bacteria"/>
</dbReference>
<evidence type="ECO:0000313" key="4">
    <source>
        <dbReference type="EMBL" id="CCM63949.1"/>
    </source>
</evidence>
<name>R4YZ87_9ACTN</name>
<dbReference type="HOGENOM" id="CLU_009834_7_3_11"/>
<dbReference type="InterPro" id="IPR051683">
    <property type="entry name" value="Enoyl-CoA_Hydratase/Isomerase"/>
</dbReference>